<dbReference type="OrthoDB" id="5357217at2759"/>
<dbReference type="Proteomes" id="UP000070054">
    <property type="component" value="Unassembled WGS sequence"/>
</dbReference>
<reference evidence="2 3" key="1">
    <citation type="submission" date="2014-02" db="EMBL/GenBank/DDBJ databases">
        <title>The genome sequence of Colletotrichum nymphaeae SA-01.</title>
        <authorList>
            <person name="Baroncelli R."/>
            <person name="Thon M.R."/>
        </authorList>
    </citation>
    <scope>NUCLEOTIDE SEQUENCE [LARGE SCALE GENOMIC DNA]</scope>
    <source>
        <strain evidence="2 3">SA-01</strain>
    </source>
</reference>
<proteinExistence type="predicted"/>
<evidence type="ECO:0000256" key="1">
    <source>
        <dbReference type="SAM" id="MobiDB-lite"/>
    </source>
</evidence>
<protein>
    <submittedName>
        <fullName evidence="2">Uncharacterized protein</fullName>
    </submittedName>
</protein>
<evidence type="ECO:0000313" key="2">
    <source>
        <dbReference type="EMBL" id="KXH45674.1"/>
    </source>
</evidence>
<feature type="region of interest" description="Disordered" evidence="1">
    <location>
        <begin position="247"/>
        <end position="292"/>
    </location>
</feature>
<dbReference type="AlphaFoldDB" id="A0A135TC53"/>
<comment type="caution">
    <text evidence="2">The sequence shown here is derived from an EMBL/GenBank/DDBJ whole genome shotgun (WGS) entry which is preliminary data.</text>
</comment>
<gene>
    <name evidence="2" type="ORF">CNYM01_07104</name>
</gene>
<evidence type="ECO:0000313" key="3">
    <source>
        <dbReference type="Proteomes" id="UP000070054"/>
    </source>
</evidence>
<dbReference type="EMBL" id="JEMN01001169">
    <property type="protein sequence ID" value="KXH45674.1"/>
    <property type="molecule type" value="Genomic_DNA"/>
</dbReference>
<organism evidence="2 3">
    <name type="scientific">Colletotrichum nymphaeae SA-01</name>
    <dbReference type="NCBI Taxonomy" id="1460502"/>
    <lineage>
        <taxon>Eukaryota</taxon>
        <taxon>Fungi</taxon>
        <taxon>Dikarya</taxon>
        <taxon>Ascomycota</taxon>
        <taxon>Pezizomycotina</taxon>
        <taxon>Sordariomycetes</taxon>
        <taxon>Hypocreomycetidae</taxon>
        <taxon>Glomerellales</taxon>
        <taxon>Glomerellaceae</taxon>
        <taxon>Colletotrichum</taxon>
        <taxon>Colletotrichum acutatum species complex</taxon>
    </lineage>
</organism>
<keyword evidence="3" id="KW-1185">Reference proteome</keyword>
<name>A0A135TC53_9PEZI</name>
<accession>A0A135TC53</accession>
<sequence length="506" mass="57796">MSSNDRNMWPTGPAGPIPGTAEYLNCLVDSTGKCKCLSSRPKAGDDPKLPKFLSFFTEMAVQEAREYSLVPEHPMFEREINAPETGPFRPPMSRLDTRNICIDCYKKAAPEGFTTWSLSYEKRTFQYGTFPPQITAGSPIDADSYLEERSINFPSFDARVIFRKMAHDGRPIYIDRLHGETKWIPNLTDKVERERQNAAINRENGAAYMSATRIYRADGDFGAGQNTTAEHRVGYGRLAVVRPDWRLAMPREDSPQKNPSIPATEIGEPSEDEEEASQQITSPRPIRRDIPREWLPPGPYAVYTYYMENDHGQWPEKPPVRRLSISRVDKIETDMTGLINPTAPSQEELARFAREKESRKRWDEREKYLSRHDRIRIGDALLIAHGYPKDKIPNIPTEAYEDIVRISDDDDRGPGVWELRDSFTGTGTPGGFFYENISRQDLVKHHYPSRSPGLGLSSPPTRTFQVSDEEVYLQYGDWSEDARFKVNVYSIEITRPQKDETDESGI</sequence>